<dbReference type="SUPFAM" id="SSF57783">
    <property type="entry name" value="Zinc beta-ribbon"/>
    <property type="match status" value="1"/>
</dbReference>
<dbReference type="CDD" id="cd13749">
    <property type="entry name" value="Zn-ribbon_TFIIS"/>
    <property type="match status" value="1"/>
</dbReference>
<dbReference type="InterPro" id="IPR003618">
    <property type="entry name" value="TFIIS_cen_dom"/>
</dbReference>
<feature type="compositionally biased region" description="Low complexity" evidence="8">
    <location>
        <begin position="128"/>
        <end position="146"/>
    </location>
</feature>
<evidence type="ECO:0000313" key="13">
    <source>
        <dbReference type="Proteomes" id="UP000019763"/>
    </source>
</evidence>
<dbReference type="GO" id="GO:0003676">
    <property type="term" value="F:nucleic acid binding"/>
    <property type="evidence" value="ECO:0007669"/>
    <property type="project" value="InterPro"/>
</dbReference>
<dbReference type="AlphaFoldDB" id="A0A023B3G7"/>
<dbReference type="SUPFAM" id="SSF47676">
    <property type="entry name" value="Conserved domain common to transcription factors TFIIS, elongin A, CRSP70"/>
    <property type="match status" value="1"/>
</dbReference>
<feature type="domain" description="TFIIS N-terminal" evidence="10">
    <location>
        <begin position="43"/>
        <end position="124"/>
    </location>
</feature>
<dbReference type="VEuPathDB" id="CryptoDB:GNI_114360"/>
<keyword evidence="2" id="KW-0479">Metal-binding</keyword>
<comment type="caution">
    <text evidence="12">The sequence shown here is derived from an EMBL/GenBank/DDBJ whole genome shotgun (WGS) entry which is preliminary data.</text>
</comment>
<evidence type="ECO:0000256" key="4">
    <source>
        <dbReference type="ARBA" id="ARBA00022833"/>
    </source>
</evidence>
<dbReference type="GO" id="GO:0006351">
    <property type="term" value="P:DNA-templated transcription"/>
    <property type="evidence" value="ECO:0007669"/>
    <property type="project" value="InterPro"/>
</dbReference>
<keyword evidence="3 6" id="KW-0863">Zinc-finger</keyword>
<dbReference type="RefSeq" id="XP_011131622.1">
    <property type="nucleotide sequence ID" value="XM_011133320.1"/>
</dbReference>
<proteinExistence type="predicted"/>
<dbReference type="SUPFAM" id="SSF46942">
    <property type="entry name" value="Elongation factor TFIIS domain 2"/>
    <property type="match status" value="1"/>
</dbReference>
<dbReference type="OMA" id="RFVVMTH"/>
<dbReference type="GO" id="GO:0008270">
    <property type="term" value="F:zinc ion binding"/>
    <property type="evidence" value="ECO:0007669"/>
    <property type="project" value="UniProtKB-KW"/>
</dbReference>
<dbReference type="EMBL" id="AFNH02000853">
    <property type="protein sequence ID" value="EZG55327.1"/>
    <property type="molecule type" value="Genomic_DNA"/>
</dbReference>
<feature type="region of interest" description="Disordered" evidence="8">
    <location>
        <begin position="1"/>
        <end position="25"/>
    </location>
</feature>
<dbReference type="GeneID" id="22914043"/>
<evidence type="ECO:0000259" key="10">
    <source>
        <dbReference type="PROSITE" id="PS51319"/>
    </source>
</evidence>
<dbReference type="GO" id="GO:0003746">
    <property type="term" value="F:translation elongation factor activity"/>
    <property type="evidence" value="ECO:0007669"/>
    <property type="project" value="UniProtKB-KW"/>
</dbReference>
<feature type="domain" description="TFIIS-type" evidence="9">
    <location>
        <begin position="314"/>
        <end position="354"/>
    </location>
</feature>
<accession>A0A023B3G7</accession>
<keyword evidence="4" id="KW-0862">Zinc</keyword>
<dbReference type="InterPro" id="IPR017923">
    <property type="entry name" value="TFIIS_N"/>
</dbReference>
<organism evidence="12 13">
    <name type="scientific">Gregarina niphandrodes</name>
    <name type="common">Septate eugregarine</name>
    <dbReference type="NCBI Taxonomy" id="110365"/>
    <lineage>
        <taxon>Eukaryota</taxon>
        <taxon>Sar</taxon>
        <taxon>Alveolata</taxon>
        <taxon>Apicomplexa</taxon>
        <taxon>Conoidasida</taxon>
        <taxon>Gregarinasina</taxon>
        <taxon>Eugregarinorida</taxon>
        <taxon>Gregarinidae</taxon>
        <taxon>Gregarina</taxon>
    </lineage>
</organism>
<sequence length="355" mass="39373">MPLAEEEVKSVSIAEGETGSKPEAPFETKSVVAVGEQEDDGCQTIEEIIEEAKGVLQAEPLETALAADMLLMLDEKVSPSITKELLSSTKIGQIVNKLKSAESPDVSTRAKMIIEKWKMIIKAPSTTSAGEGQTAAEQQTAQQSESSARKRPLPQASAAADSFEPAVHPLTHDSVYEGKMTKQDKRNRFRSILFKSFVEGFAQDQIHMVDKVQLDNLIAEVETALWDYHVTKKNNQNDYTSQLRSIKSNLADKKNPEFNSALYMGGISVEDLPTMSSVEMASDAKKQERKKAQKDALEACQSDWDLRNVKRAKGQFPCGKCKSDNTTYVQMQTRSSDEPMTTYVSCQNCGNRWKF</sequence>
<dbReference type="InterPro" id="IPR036575">
    <property type="entry name" value="TFIIS_cen_dom_sf"/>
</dbReference>
<evidence type="ECO:0000313" key="12">
    <source>
        <dbReference type="EMBL" id="EZG55327.1"/>
    </source>
</evidence>
<evidence type="ECO:0000259" key="11">
    <source>
        <dbReference type="PROSITE" id="PS51321"/>
    </source>
</evidence>
<keyword evidence="12" id="KW-0648">Protein biosynthesis</keyword>
<feature type="region of interest" description="Disordered" evidence="8">
    <location>
        <begin position="125"/>
        <end position="163"/>
    </location>
</feature>
<gene>
    <name evidence="12" type="ORF">GNI_114360</name>
</gene>
<evidence type="ECO:0000256" key="7">
    <source>
        <dbReference type="PROSITE-ProRule" id="PRU00649"/>
    </source>
</evidence>
<evidence type="ECO:0000256" key="6">
    <source>
        <dbReference type="PROSITE-ProRule" id="PRU00472"/>
    </source>
</evidence>
<keyword evidence="5 7" id="KW-0539">Nucleus</keyword>
<dbReference type="Gene3D" id="2.20.25.10">
    <property type="match status" value="1"/>
</dbReference>
<evidence type="ECO:0000259" key="9">
    <source>
        <dbReference type="PROSITE" id="PS51133"/>
    </source>
</evidence>
<keyword evidence="13" id="KW-1185">Reference proteome</keyword>
<dbReference type="PANTHER" id="PTHR11477:SF0">
    <property type="entry name" value="IP08861P-RELATED"/>
    <property type="match status" value="1"/>
</dbReference>
<evidence type="ECO:0000256" key="1">
    <source>
        <dbReference type="ARBA" id="ARBA00004123"/>
    </source>
</evidence>
<evidence type="ECO:0000256" key="5">
    <source>
        <dbReference type="ARBA" id="ARBA00023242"/>
    </source>
</evidence>
<dbReference type="PROSITE" id="PS51321">
    <property type="entry name" value="TFIIS_CENTRAL"/>
    <property type="match status" value="1"/>
</dbReference>
<dbReference type="PANTHER" id="PTHR11477">
    <property type="entry name" value="TRANSCRIPTION FACTOR S-II ZINC FINGER DOMAIN-CONTAINING PROTEIN"/>
    <property type="match status" value="1"/>
</dbReference>
<evidence type="ECO:0000256" key="2">
    <source>
        <dbReference type="ARBA" id="ARBA00022723"/>
    </source>
</evidence>
<dbReference type="InterPro" id="IPR035441">
    <property type="entry name" value="TFIIS/LEDGF_dom_sf"/>
</dbReference>
<evidence type="ECO:0000256" key="3">
    <source>
        <dbReference type="ARBA" id="ARBA00022771"/>
    </source>
</evidence>
<protein>
    <submittedName>
        <fullName evidence="12">Transcription elongation factor</fullName>
    </submittedName>
</protein>
<reference evidence="12" key="1">
    <citation type="submission" date="2013-12" db="EMBL/GenBank/DDBJ databases">
        <authorList>
            <person name="Omoto C.K."/>
            <person name="Sibley D."/>
            <person name="Venepally P."/>
            <person name="Hadjithomas M."/>
            <person name="Karamycheva S."/>
            <person name="Brunk B."/>
            <person name="Roos D."/>
            <person name="Caler E."/>
            <person name="Lorenzi H."/>
        </authorList>
    </citation>
    <scope>NUCLEOTIDE SEQUENCE</scope>
</reference>
<evidence type="ECO:0000256" key="8">
    <source>
        <dbReference type="SAM" id="MobiDB-lite"/>
    </source>
</evidence>
<dbReference type="Pfam" id="PF07500">
    <property type="entry name" value="TFIIS_M"/>
    <property type="match status" value="1"/>
</dbReference>
<keyword evidence="12" id="KW-0251">Elongation factor</keyword>
<dbReference type="OrthoDB" id="44867at2759"/>
<dbReference type="eggNOG" id="KOG1105">
    <property type="taxonomic scope" value="Eukaryota"/>
</dbReference>
<name>A0A023B3G7_GRENI</name>
<dbReference type="InterPro" id="IPR003617">
    <property type="entry name" value="TFIIS/CRSP70_N_sub"/>
</dbReference>
<dbReference type="PROSITE" id="PS51319">
    <property type="entry name" value="TFIIS_N"/>
    <property type="match status" value="1"/>
</dbReference>
<comment type="subcellular location">
    <subcellularLocation>
        <location evidence="1 7">Nucleus</location>
    </subcellularLocation>
</comment>
<feature type="domain" description="TFIIS central" evidence="11">
    <location>
        <begin position="185"/>
        <end position="308"/>
    </location>
</feature>
<dbReference type="SMART" id="SM00509">
    <property type="entry name" value="TFS2N"/>
    <property type="match status" value="1"/>
</dbReference>
<dbReference type="Gene3D" id="1.10.472.30">
    <property type="entry name" value="Transcription elongation factor S-II, central domain"/>
    <property type="match status" value="1"/>
</dbReference>
<dbReference type="Pfam" id="PF01096">
    <property type="entry name" value="Zn_ribbon_TFIIS"/>
    <property type="match status" value="1"/>
</dbReference>
<dbReference type="InterPro" id="IPR001222">
    <property type="entry name" value="Znf_TFIIS"/>
</dbReference>
<dbReference type="PROSITE" id="PS51133">
    <property type="entry name" value="ZF_TFIIS_2"/>
    <property type="match status" value="1"/>
</dbReference>
<dbReference type="Pfam" id="PF08711">
    <property type="entry name" value="Med26"/>
    <property type="match status" value="1"/>
</dbReference>
<dbReference type="Gene3D" id="1.20.930.10">
    <property type="entry name" value="Conserved domain common to transcription factors TFIIS, elongin A, CRSP70"/>
    <property type="match status" value="1"/>
</dbReference>
<dbReference type="PROSITE" id="PS00466">
    <property type="entry name" value="ZF_TFIIS_1"/>
    <property type="match status" value="1"/>
</dbReference>
<dbReference type="Proteomes" id="UP000019763">
    <property type="component" value="Unassembled WGS sequence"/>
</dbReference>
<dbReference type="SMART" id="SM00510">
    <property type="entry name" value="TFS2M"/>
    <property type="match status" value="1"/>
</dbReference>
<dbReference type="GO" id="GO:0005634">
    <property type="term" value="C:nucleus"/>
    <property type="evidence" value="ECO:0007669"/>
    <property type="project" value="UniProtKB-SubCell"/>
</dbReference>
<dbReference type="SMART" id="SM00440">
    <property type="entry name" value="ZnF_C2C2"/>
    <property type="match status" value="1"/>
</dbReference>